<evidence type="ECO:0000259" key="12">
    <source>
        <dbReference type="SMART" id="SM00852"/>
    </source>
</evidence>
<dbReference type="Gene3D" id="2.40.340.10">
    <property type="entry name" value="MoeA, C-terminal, domain IV"/>
    <property type="match status" value="1"/>
</dbReference>
<dbReference type="AlphaFoldDB" id="A0A563DFK0"/>
<dbReference type="OrthoDB" id="9804758at2"/>
<evidence type="ECO:0000256" key="9">
    <source>
        <dbReference type="ARBA" id="ARBA00023150"/>
    </source>
</evidence>
<proteinExistence type="inferred from homology"/>
<comment type="similarity">
    <text evidence="4 11">Belongs to the MoeA family.</text>
</comment>
<dbReference type="InterPro" id="IPR008284">
    <property type="entry name" value="MoCF_biosynth_CS"/>
</dbReference>
<dbReference type="InterPro" id="IPR005111">
    <property type="entry name" value="MoeA_C_domain_IV"/>
</dbReference>
<dbReference type="SUPFAM" id="SSF53218">
    <property type="entry name" value="Molybdenum cofactor biosynthesis proteins"/>
    <property type="match status" value="1"/>
</dbReference>
<dbReference type="RefSeq" id="WP_146261826.1">
    <property type="nucleotide sequence ID" value="NZ_SELG01000031.1"/>
</dbReference>
<evidence type="ECO:0000313" key="13">
    <source>
        <dbReference type="EMBL" id="TWP29058.1"/>
    </source>
</evidence>
<dbReference type="GO" id="GO:0006777">
    <property type="term" value="P:Mo-molybdopterin cofactor biosynthetic process"/>
    <property type="evidence" value="ECO:0007669"/>
    <property type="project" value="UniProtKB-UniRule"/>
</dbReference>
<keyword evidence="9 11" id="KW-0501">Molybdenum cofactor biosynthesis</keyword>
<keyword evidence="6 11" id="KW-0808">Transferase</keyword>
<dbReference type="EMBL" id="SELH01000016">
    <property type="protein sequence ID" value="TWP29058.1"/>
    <property type="molecule type" value="Genomic_DNA"/>
</dbReference>
<keyword evidence="5 11" id="KW-0500">Molybdenum</keyword>
<feature type="domain" description="MoaB/Mog" evidence="12">
    <location>
        <begin position="177"/>
        <end position="315"/>
    </location>
</feature>
<comment type="catalytic activity">
    <reaction evidence="10">
        <text>adenylyl-molybdopterin + molybdate = Mo-molybdopterin + AMP + H(+)</text>
        <dbReference type="Rhea" id="RHEA:35047"/>
        <dbReference type="ChEBI" id="CHEBI:15378"/>
        <dbReference type="ChEBI" id="CHEBI:36264"/>
        <dbReference type="ChEBI" id="CHEBI:62727"/>
        <dbReference type="ChEBI" id="CHEBI:71302"/>
        <dbReference type="ChEBI" id="CHEBI:456215"/>
        <dbReference type="EC" id="2.10.1.1"/>
    </reaction>
</comment>
<dbReference type="InterPro" id="IPR038987">
    <property type="entry name" value="MoeA-like"/>
</dbReference>
<dbReference type="PANTHER" id="PTHR10192">
    <property type="entry name" value="MOLYBDOPTERIN BIOSYNTHESIS PROTEIN"/>
    <property type="match status" value="1"/>
</dbReference>
<dbReference type="InterPro" id="IPR036135">
    <property type="entry name" value="MoeA_linker/N_sf"/>
</dbReference>
<dbReference type="SUPFAM" id="SSF63867">
    <property type="entry name" value="MoeA C-terminal domain-like"/>
    <property type="match status" value="1"/>
</dbReference>
<evidence type="ECO:0000256" key="7">
    <source>
        <dbReference type="ARBA" id="ARBA00022723"/>
    </source>
</evidence>
<dbReference type="PANTHER" id="PTHR10192:SF5">
    <property type="entry name" value="GEPHYRIN"/>
    <property type="match status" value="1"/>
</dbReference>
<evidence type="ECO:0000313" key="14">
    <source>
        <dbReference type="Proteomes" id="UP000319499"/>
    </source>
</evidence>
<accession>A0A563DFK0</accession>
<dbReference type="PROSITE" id="PS01079">
    <property type="entry name" value="MOCF_BIOSYNTHESIS_2"/>
    <property type="match status" value="1"/>
</dbReference>
<evidence type="ECO:0000256" key="8">
    <source>
        <dbReference type="ARBA" id="ARBA00022842"/>
    </source>
</evidence>
<evidence type="ECO:0000256" key="2">
    <source>
        <dbReference type="ARBA" id="ARBA00002901"/>
    </source>
</evidence>
<keyword evidence="7 11" id="KW-0479">Metal-binding</keyword>
<dbReference type="UniPathway" id="UPA00344"/>
<evidence type="ECO:0000256" key="4">
    <source>
        <dbReference type="ARBA" id="ARBA00010763"/>
    </source>
</evidence>
<dbReference type="Gene3D" id="2.170.190.11">
    <property type="entry name" value="Molybdopterin biosynthesis moea protein, domain 3"/>
    <property type="match status" value="1"/>
</dbReference>
<dbReference type="EC" id="2.10.1.1" evidence="11"/>
<evidence type="ECO:0000256" key="10">
    <source>
        <dbReference type="ARBA" id="ARBA00047317"/>
    </source>
</evidence>
<dbReference type="Pfam" id="PF03453">
    <property type="entry name" value="MoeA_N"/>
    <property type="match status" value="1"/>
</dbReference>
<comment type="cofactor">
    <cofactor evidence="1 11">
        <name>Mg(2+)</name>
        <dbReference type="ChEBI" id="CHEBI:18420"/>
    </cofactor>
</comment>
<protein>
    <recommendedName>
        <fullName evidence="11">Molybdopterin molybdenumtransferase</fullName>
        <ecNumber evidence="11">2.10.1.1</ecNumber>
    </recommendedName>
</protein>
<dbReference type="CDD" id="cd00887">
    <property type="entry name" value="MoeA"/>
    <property type="match status" value="1"/>
</dbReference>
<comment type="pathway">
    <text evidence="3 11">Cofactor biosynthesis; molybdopterin biosynthesis.</text>
</comment>
<dbReference type="NCBIfam" id="TIGR00177">
    <property type="entry name" value="molyb_syn"/>
    <property type="match status" value="1"/>
</dbReference>
<evidence type="ECO:0000256" key="1">
    <source>
        <dbReference type="ARBA" id="ARBA00001946"/>
    </source>
</evidence>
<dbReference type="InterPro" id="IPR036688">
    <property type="entry name" value="MoeA_C_domain_IV_sf"/>
</dbReference>
<dbReference type="InterPro" id="IPR036425">
    <property type="entry name" value="MoaB/Mog-like_dom_sf"/>
</dbReference>
<dbReference type="InterPro" id="IPR005110">
    <property type="entry name" value="MoeA_linker/N"/>
</dbReference>
<sequence>MNFITVSQAKDIVKSEIYQGSIVKKNLEEALYHYTAEDIYAPLDVPSFDNSAMDGYAFNYEQYKEKIPLKISYTIQAGATDLPILKKGEVARIYTGAPIPKGADTVVMQEKIKENLGELQIQDSKIFQGMNVRLKASQTKKGDLLVPKNTFINSGIVGFLAGFGFTQLPVYAFPKVGLIVTGNELVEAGKPLQQGQIYESNSQALKALLQDINIQPHKIVKVLDDKDSTIETIQDFWEEVDILIMTGGISVGDYDFVKEALEISGVEKLFYKIQQKPGKPIFFGKKKNKYVFALPGNPASVLINFYQYVRPFLEGIQGNLNFNKSKRTARLATAYKKENTLTLFLKAIYKQGKVCLLPTQESYKMDAFTKANCLVELHGDPRLIEENEEVTLWKI</sequence>
<dbReference type="FunFam" id="3.40.980.10:FF:000004">
    <property type="entry name" value="Molybdopterin molybdenumtransferase"/>
    <property type="match status" value="1"/>
</dbReference>
<dbReference type="GO" id="GO:0046872">
    <property type="term" value="F:metal ion binding"/>
    <property type="evidence" value="ECO:0007669"/>
    <property type="project" value="UniProtKB-UniRule"/>
</dbReference>
<organism evidence="13 14">
    <name type="scientific">Apibacter muscae</name>
    <dbReference type="NCBI Taxonomy" id="2509004"/>
    <lineage>
        <taxon>Bacteria</taxon>
        <taxon>Pseudomonadati</taxon>
        <taxon>Bacteroidota</taxon>
        <taxon>Flavobacteriia</taxon>
        <taxon>Flavobacteriales</taxon>
        <taxon>Weeksellaceae</taxon>
        <taxon>Apibacter</taxon>
    </lineage>
</organism>
<keyword evidence="14" id="KW-1185">Reference proteome</keyword>
<gene>
    <name evidence="13" type="ORF">ETU09_04245</name>
</gene>
<reference evidence="13 14" key="1">
    <citation type="submission" date="2019-02" db="EMBL/GenBank/DDBJ databases">
        <title>Apibacter muscae sp. nov.: a novel member of the house fly microbiota.</title>
        <authorList>
            <person name="Park R."/>
        </authorList>
    </citation>
    <scope>NUCLEOTIDE SEQUENCE [LARGE SCALE GENOMIC DNA]</scope>
    <source>
        <strain evidence="13 14">AL1</strain>
    </source>
</reference>
<name>A0A563DFK0_9FLAO</name>
<dbReference type="Pfam" id="PF03454">
    <property type="entry name" value="MoeA_C"/>
    <property type="match status" value="1"/>
</dbReference>
<dbReference type="Pfam" id="PF00994">
    <property type="entry name" value="MoCF_biosynth"/>
    <property type="match status" value="1"/>
</dbReference>
<comment type="caution">
    <text evidence="13">The sequence shown here is derived from an EMBL/GenBank/DDBJ whole genome shotgun (WGS) entry which is preliminary data.</text>
</comment>
<dbReference type="InterPro" id="IPR001453">
    <property type="entry name" value="MoaB/Mog_dom"/>
</dbReference>
<evidence type="ECO:0000256" key="5">
    <source>
        <dbReference type="ARBA" id="ARBA00022505"/>
    </source>
</evidence>
<dbReference type="Gene3D" id="3.40.980.10">
    <property type="entry name" value="MoaB/Mog-like domain"/>
    <property type="match status" value="1"/>
</dbReference>
<comment type="function">
    <text evidence="2 11">Catalyzes the insertion of molybdate into adenylated molybdopterin with the concomitant release of AMP.</text>
</comment>
<dbReference type="Gene3D" id="3.90.105.10">
    <property type="entry name" value="Molybdopterin biosynthesis moea protein, domain 2"/>
    <property type="match status" value="1"/>
</dbReference>
<keyword evidence="8 11" id="KW-0460">Magnesium</keyword>
<evidence type="ECO:0000256" key="11">
    <source>
        <dbReference type="RuleBase" id="RU365090"/>
    </source>
</evidence>
<dbReference type="SMART" id="SM00852">
    <property type="entry name" value="MoCF_biosynth"/>
    <property type="match status" value="1"/>
</dbReference>
<dbReference type="GO" id="GO:0061599">
    <property type="term" value="F:molybdopterin molybdotransferase activity"/>
    <property type="evidence" value="ECO:0007669"/>
    <property type="project" value="UniProtKB-UniRule"/>
</dbReference>
<dbReference type="SUPFAM" id="SSF63882">
    <property type="entry name" value="MoeA N-terminal region -like"/>
    <property type="match status" value="1"/>
</dbReference>
<evidence type="ECO:0000256" key="3">
    <source>
        <dbReference type="ARBA" id="ARBA00005046"/>
    </source>
</evidence>
<dbReference type="Proteomes" id="UP000319499">
    <property type="component" value="Unassembled WGS sequence"/>
</dbReference>
<dbReference type="GO" id="GO:0005829">
    <property type="term" value="C:cytosol"/>
    <property type="evidence" value="ECO:0007669"/>
    <property type="project" value="TreeGrafter"/>
</dbReference>
<evidence type="ECO:0000256" key="6">
    <source>
        <dbReference type="ARBA" id="ARBA00022679"/>
    </source>
</evidence>